<sequence length="447" mass="48616">MGRCHSEGDLAGRDEAGLGHTWQALSRVVQEAGQVLKTLSETSLVLRQQALSPARAAPALPPLLEEGGGPGRRVCSVAVQTDPRHVRGLWRDACTSCDSLSDGETSESGGHYRSAAATTMPSRRWLDVPRQHSAPALSHPRGLHEWRERRERLNRPGGYGGRSSSSEWDSPSPGTERELGAHRCLALHQRRVEESCHRLEERLRLSAHKRHLRRRLLSEHHNHYNTPGRCVLHSSLDLSKTPFCDHMAPPVPSPYLSTPALPTGSPSPLCCCVSPSHLPSHQYCRALASPCSSHAHWSSCHASPAPTPAPEPCYSPGYREARLQASRQQCRDQLAAARRLLGGSSSSLGEGSSPPMPRRPRLTPAGGSLDAHQRYQRTAASSQDTPYLRGHAASLSSLPGAGVGWRRGGLRGVDSLGSVASEGEADPRRASRWRGDSDPWGRPPRLR</sequence>
<dbReference type="AlphaFoldDB" id="A0A5B7EDU6"/>
<gene>
    <name evidence="2" type="ORF">E2C01_024684</name>
</gene>
<reference evidence="2 3" key="1">
    <citation type="submission" date="2019-05" db="EMBL/GenBank/DDBJ databases">
        <title>Another draft genome of Portunus trituberculatus and its Hox gene families provides insights of decapod evolution.</title>
        <authorList>
            <person name="Jeong J.-H."/>
            <person name="Song I."/>
            <person name="Kim S."/>
            <person name="Choi T."/>
            <person name="Kim D."/>
            <person name="Ryu S."/>
            <person name="Kim W."/>
        </authorList>
    </citation>
    <scope>NUCLEOTIDE SEQUENCE [LARGE SCALE GENOMIC DNA]</scope>
    <source>
        <tissue evidence="2">Muscle</tissue>
    </source>
</reference>
<organism evidence="2 3">
    <name type="scientific">Portunus trituberculatus</name>
    <name type="common">Swimming crab</name>
    <name type="synonym">Neptunus trituberculatus</name>
    <dbReference type="NCBI Taxonomy" id="210409"/>
    <lineage>
        <taxon>Eukaryota</taxon>
        <taxon>Metazoa</taxon>
        <taxon>Ecdysozoa</taxon>
        <taxon>Arthropoda</taxon>
        <taxon>Crustacea</taxon>
        <taxon>Multicrustacea</taxon>
        <taxon>Malacostraca</taxon>
        <taxon>Eumalacostraca</taxon>
        <taxon>Eucarida</taxon>
        <taxon>Decapoda</taxon>
        <taxon>Pleocyemata</taxon>
        <taxon>Brachyura</taxon>
        <taxon>Eubrachyura</taxon>
        <taxon>Portunoidea</taxon>
        <taxon>Portunidae</taxon>
        <taxon>Portuninae</taxon>
        <taxon>Portunus</taxon>
    </lineage>
</organism>
<feature type="region of interest" description="Disordered" evidence="1">
    <location>
        <begin position="342"/>
        <end position="447"/>
    </location>
</feature>
<feature type="compositionally biased region" description="Polar residues" evidence="1">
    <location>
        <begin position="376"/>
        <end position="385"/>
    </location>
</feature>
<feature type="compositionally biased region" description="Basic and acidic residues" evidence="1">
    <location>
        <begin position="425"/>
        <end position="439"/>
    </location>
</feature>
<dbReference type="Proteomes" id="UP000324222">
    <property type="component" value="Unassembled WGS sequence"/>
</dbReference>
<feature type="compositionally biased region" description="Gly residues" evidence="1">
    <location>
        <begin position="401"/>
        <end position="411"/>
    </location>
</feature>
<evidence type="ECO:0000256" key="1">
    <source>
        <dbReference type="SAM" id="MobiDB-lite"/>
    </source>
</evidence>
<protein>
    <submittedName>
        <fullName evidence="2">Uncharacterized protein</fullName>
    </submittedName>
</protein>
<feature type="compositionally biased region" description="Low complexity" evidence="1">
    <location>
        <begin position="162"/>
        <end position="172"/>
    </location>
</feature>
<dbReference type="EMBL" id="VSRR010002427">
    <property type="protein sequence ID" value="MPC31396.1"/>
    <property type="molecule type" value="Genomic_DNA"/>
</dbReference>
<accession>A0A5B7EDU6</accession>
<keyword evidence="3" id="KW-1185">Reference proteome</keyword>
<name>A0A5B7EDU6_PORTR</name>
<evidence type="ECO:0000313" key="2">
    <source>
        <dbReference type="EMBL" id="MPC31396.1"/>
    </source>
</evidence>
<feature type="region of interest" description="Disordered" evidence="1">
    <location>
        <begin position="153"/>
        <end position="175"/>
    </location>
</feature>
<comment type="caution">
    <text evidence="2">The sequence shown here is derived from an EMBL/GenBank/DDBJ whole genome shotgun (WGS) entry which is preliminary data.</text>
</comment>
<feature type="compositionally biased region" description="Low complexity" evidence="1">
    <location>
        <begin position="342"/>
        <end position="353"/>
    </location>
</feature>
<proteinExistence type="predicted"/>
<evidence type="ECO:0000313" key="3">
    <source>
        <dbReference type="Proteomes" id="UP000324222"/>
    </source>
</evidence>
<dbReference type="OrthoDB" id="10679371at2759"/>